<dbReference type="Proteomes" id="UP001497680">
    <property type="component" value="Unassembled WGS sequence"/>
</dbReference>
<evidence type="ECO:0000313" key="2">
    <source>
        <dbReference type="Proteomes" id="UP001497680"/>
    </source>
</evidence>
<reference evidence="1 2" key="1">
    <citation type="journal article" date="2022" name="New Phytol.">
        <title>Ecological generalism drives hyperdiversity of secondary metabolite gene clusters in xylarialean endophytes.</title>
        <authorList>
            <person name="Franco M.E.E."/>
            <person name="Wisecaver J.H."/>
            <person name="Arnold A.E."/>
            <person name="Ju Y.M."/>
            <person name="Slot J.C."/>
            <person name="Ahrendt S."/>
            <person name="Moore L.P."/>
            <person name="Eastman K.E."/>
            <person name="Scott K."/>
            <person name="Konkel Z."/>
            <person name="Mondo S.J."/>
            <person name="Kuo A."/>
            <person name="Hayes R.D."/>
            <person name="Haridas S."/>
            <person name="Andreopoulos B."/>
            <person name="Riley R."/>
            <person name="LaButti K."/>
            <person name="Pangilinan J."/>
            <person name="Lipzen A."/>
            <person name="Amirebrahimi M."/>
            <person name="Yan J."/>
            <person name="Adam C."/>
            <person name="Keymanesh K."/>
            <person name="Ng V."/>
            <person name="Louie K."/>
            <person name="Northen T."/>
            <person name="Drula E."/>
            <person name="Henrissat B."/>
            <person name="Hsieh H.M."/>
            <person name="Youens-Clark K."/>
            <person name="Lutzoni F."/>
            <person name="Miadlikowska J."/>
            <person name="Eastwood D.C."/>
            <person name="Hamelin R.C."/>
            <person name="Grigoriev I.V."/>
            <person name="U'Ren J.M."/>
        </authorList>
    </citation>
    <scope>NUCLEOTIDE SEQUENCE [LARGE SCALE GENOMIC DNA]</scope>
    <source>
        <strain evidence="1 2">ER1909</strain>
    </source>
</reference>
<name>A0ACC0D3L5_9PEZI</name>
<keyword evidence="2" id="KW-1185">Reference proteome</keyword>
<comment type="caution">
    <text evidence="1">The sequence shown here is derived from an EMBL/GenBank/DDBJ whole genome shotgun (WGS) entry which is preliminary data.</text>
</comment>
<evidence type="ECO:0000313" key="1">
    <source>
        <dbReference type="EMBL" id="KAI6087347.1"/>
    </source>
</evidence>
<protein>
    <submittedName>
        <fullName evidence="1">Marvel domain-containing protein</fullName>
    </submittedName>
</protein>
<accession>A0ACC0D3L5</accession>
<organism evidence="1 2">
    <name type="scientific">Hypoxylon rubiginosum</name>
    <dbReference type="NCBI Taxonomy" id="110542"/>
    <lineage>
        <taxon>Eukaryota</taxon>
        <taxon>Fungi</taxon>
        <taxon>Dikarya</taxon>
        <taxon>Ascomycota</taxon>
        <taxon>Pezizomycotina</taxon>
        <taxon>Sordariomycetes</taxon>
        <taxon>Xylariomycetidae</taxon>
        <taxon>Xylariales</taxon>
        <taxon>Hypoxylaceae</taxon>
        <taxon>Hypoxylon</taxon>
    </lineage>
</organism>
<gene>
    <name evidence="1" type="ORF">F4821DRAFT_236261</name>
</gene>
<proteinExistence type="predicted"/>
<dbReference type="EMBL" id="MU394308">
    <property type="protein sequence ID" value="KAI6087347.1"/>
    <property type="molecule type" value="Genomic_DNA"/>
</dbReference>
<sequence length="182" mass="19205">MLKIATFAVRGFLLLFGAVVLGLSITVAKHQVIGSPPSETSFGSFCGAFGILISLVGLAALFIDKIPPMALMAADGLATAFYLAGGIALTLALKTVPSCTDKDDYDAAQRYLNKLLNGGCQDVENSSPYCPNGFDDGQLSSLCQRVQADYVFEYLAFIFGVAIIGITFFLHRSGKGPSAAYV</sequence>